<evidence type="ECO:0000256" key="1">
    <source>
        <dbReference type="ARBA" id="ARBA00009991"/>
    </source>
</evidence>
<dbReference type="GO" id="GO:0004057">
    <property type="term" value="F:arginyl-tRNA--protein transferase activity"/>
    <property type="evidence" value="ECO:0007669"/>
    <property type="project" value="UniProtKB-EC"/>
</dbReference>
<feature type="domain" description="N-end rule aminoacyl transferase C-terminal" evidence="7">
    <location>
        <begin position="340"/>
        <end position="439"/>
    </location>
</feature>
<name>A0A9W8ED38_9FUNG</name>
<dbReference type="GO" id="GO:0005737">
    <property type="term" value="C:cytoplasm"/>
    <property type="evidence" value="ECO:0007669"/>
    <property type="project" value="TreeGrafter"/>
</dbReference>
<dbReference type="InterPro" id="IPR007471">
    <property type="entry name" value="N-end_Aminoacyl_Trfase_N"/>
</dbReference>
<gene>
    <name evidence="8" type="primary">ATE1</name>
    <name evidence="8" type="ORF">H4R34_002933</name>
</gene>
<keyword evidence="3 8" id="KW-0808">Transferase</keyword>
<feature type="compositionally biased region" description="Low complexity" evidence="5">
    <location>
        <begin position="249"/>
        <end position="264"/>
    </location>
</feature>
<dbReference type="EMBL" id="JANBQB010000234">
    <property type="protein sequence ID" value="KAJ1979160.1"/>
    <property type="molecule type" value="Genomic_DNA"/>
</dbReference>
<evidence type="ECO:0000256" key="2">
    <source>
        <dbReference type="ARBA" id="ARBA00012025"/>
    </source>
</evidence>
<dbReference type="OrthoDB" id="74183at2759"/>
<evidence type="ECO:0000256" key="3">
    <source>
        <dbReference type="ARBA" id="ARBA00022679"/>
    </source>
</evidence>
<dbReference type="PANTHER" id="PTHR21367:SF1">
    <property type="entry name" value="ARGINYL-TRNA--PROTEIN TRANSFERASE 1"/>
    <property type="match status" value="1"/>
</dbReference>
<dbReference type="Proteomes" id="UP001151582">
    <property type="component" value="Unassembled WGS sequence"/>
</dbReference>
<sequence length="607" mass="68373">MARVGRASLGADDCNPTLRKDVTAVALQGWSGQPCGYCDTQGLPVRLYGLQCPQLTPSDYQALVNHNWRRSGCLLYRRDYFESCCPMYTIRLNVDNFKPSRANRKKANAFYRFLRTSPEPLAPPAQNLTDAMAPAPPTFMPIKPSTTGKGTPLPPRKLRRHNPNNMYMRRYSSFDQAIMDGSDWELNPEIQRRLSVVTVPASYSDECYDMFLRYQKHVHRDSSRWTRERYNQFLCVSPLRSQHFDGTGADEPASSPPSSLSPEPTDSDDLCEKSPYSQAQARPVPMASTPSAVPPAGSDDDEEAIWRGSLAHSLHSVSSTATVTSATTPVTASRASLANITAYGTYHQKYYLDSTLIAVGVIDILPNFVSSVYLFYNPDYSSLSLGHYCALREIAFTKHLRLAHPTLLHNLRYYNMGYYIHSCPKMSYKRDFKPSELLDPVTYQWVPMAKCLTHLNHNPKSSFVPLLLPVQPLDVNRLPFSMVPWYERKTLAGDSHAAESQVFATLPDGRSQDDVDTPHRHSHDPLVKKEVITPSVAARLHLAPVGFLPGSEIPPDFYRELQLVDTEYLHKGTKYSRAEGLAVLRKLREYYASVGHDLARRLVVYCP</sequence>
<comment type="caution">
    <text evidence="8">The sequence shown here is derived from an EMBL/GenBank/DDBJ whole genome shotgun (WGS) entry which is preliminary data.</text>
</comment>
<organism evidence="8 9">
    <name type="scientific">Dimargaris verticillata</name>
    <dbReference type="NCBI Taxonomy" id="2761393"/>
    <lineage>
        <taxon>Eukaryota</taxon>
        <taxon>Fungi</taxon>
        <taxon>Fungi incertae sedis</taxon>
        <taxon>Zoopagomycota</taxon>
        <taxon>Kickxellomycotina</taxon>
        <taxon>Dimargaritomycetes</taxon>
        <taxon>Dimargaritales</taxon>
        <taxon>Dimargaritaceae</taxon>
        <taxon>Dimargaris</taxon>
    </lineage>
</organism>
<evidence type="ECO:0000256" key="5">
    <source>
        <dbReference type="SAM" id="MobiDB-lite"/>
    </source>
</evidence>
<dbReference type="EC" id="2.3.2.8" evidence="2"/>
<protein>
    <recommendedName>
        <fullName evidence="2">arginyltransferase</fullName>
        <ecNumber evidence="2">2.3.2.8</ecNumber>
    </recommendedName>
</protein>
<evidence type="ECO:0000259" key="6">
    <source>
        <dbReference type="Pfam" id="PF04376"/>
    </source>
</evidence>
<dbReference type="InterPro" id="IPR030700">
    <property type="entry name" value="N-end_Aminoacyl_Trfase"/>
</dbReference>
<feature type="region of interest" description="Disordered" evidence="5">
    <location>
        <begin position="244"/>
        <end position="301"/>
    </location>
</feature>
<dbReference type="InterPro" id="IPR007472">
    <property type="entry name" value="N-end_Aminoacyl_Trfase_C"/>
</dbReference>
<keyword evidence="9" id="KW-1185">Reference proteome</keyword>
<dbReference type="AlphaFoldDB" id="A0A9W8ED38"/>
<keyword evidence="4 8" id="KW-0012">Acyltransferase</keyword>
<dbReference type="InterPro" id="IPR016181">
    <property type="entry name" value="Acyl_CoA_acyltransferase"/>
</dbReference>
<evidence type="ECO:0000313" key="8">
    <source>
        <dbReference type="EMBL" id="KAJ1979160.1"/>
    </source>
</evidence>
<comment type="similarity">
    <text evidence="1">Belongs to the R-transferase family.</text>
</comment>
<evidence type="ECO:0000259" key="7">
    <source>
        <dbReference type="Pfam" id="PF04377"/>
    </source>
</evidence>
<dbReference type="SUPFAM" id="SSF55729">
    <property type="entry name" value="Acyl-CoA N-acyltransferases (Nat)"/>
    <property type="match status" value="1"/>
</dbReference>
<dbReference type="Pfam" id="PF04376">
    <property type="entry name" value="ATE_N"/>
    <property type="match status" value="1"/>
</dbReference>
<feature type="domain" description="N-end aminoacyl transferase N-terminal" evidence="6">
    <location>
        <begin position="33"/>
        <end position="105"/>
    </location>
</feature>
<proteinExistence type="inferred from homology"/>
<dbReference type="PANTHER" id="PTHR21367">
    <property type="entry name" value="ARGININE-TRNA-PROTEIN TRANSFERASE 1"/>
    <property type="match status" value="1"/>
</dbReference>
<dbReference type="Pfam" id="PF04377">
    <property type="entry name" value="ATE_C"/>
    <property type="match status" value="1"/>
</dbReference>
<reference evidence="8" key="1">
    <citation type="submission" date="2022-07" db="EMBL/GenBank/DDBJ databases">
        <title>Phylogenomic reconstructions and comparative analyses of Kickxellomycotina fungi.</title>
        <authorList>
            <person name="Reynolds N.K."/>
            <person name="Stajich J.E."/>
            <person name="Barry K."/>
            <person name="Grigoriev I.V."/>
            <person name="Crous P."/>
            <person name="Smith M.E."/>
        </authorList>
    </citation>
    <scope>NUCLEOTIDE SEQUENCE</scope>
    <source>
        <strain evidence="8">RSA 567</strain>
    </source>
</reference>
<evidence type="ECO:0000256" key="4">
    <source>
        <dbReference type="ARBA" id="ARBA00023315"/>
    </source>
</evidence>
<evidence type="ECO:0000313" key="9">
    <source>
        <dbReference type="Proteomes" id="UP001151582"/>
    </source>
</evidence>
<accession>A0A9W8ED38</accession>